<dbReference type="RefSeq" id="WP_344779399.1">
    <property type="nucleotide sequence ID" value="NZ_BAAAZW010000001.1"/>
</dbReference>
<evidence type="ECO:0000256" key="6">
    <source>
        <dbReference type="ARBA" id="ARBA00023136"/>
    </source>
</evidence>
<feature type="transmembrane region" description="Helical" evidence="8">
    <location>
        <begin position="184"/>
        <end position="202"/>
    </location>
</feature>
<keyword evidence="5 8" id="KW-1133">Transmembrane helix</keyword>
<feature type="transmembrane region" description="Helical" evidence="8">
    <location>
        <begin position="273"/>
        <end position="293"/>
    </location>
</feature>
<feature type="transmembrane region" description="Helical" evidence="8">
    <location>
        <begin position="104"/>
        <end position="123"/>
    </location>
</feature>
<feature type="transmembrane region" description="Helical" evidence="8">
    <location>
        <begin position="154"/>
        <end position="172"/>
    </location>
</feature>
<gene>
    <name evidence="9" type="ORF">GCM10022231_00520</name>
</gene>
<evidence type="ECO:0000256" key="4">
    <source>
        <dbReference type="ARBA" id="ARBA00022692"/>
    </source>
</evidence>
<dbReference type="EMBL" id="BAAAZW010000001">
    <property type="protein sequence ID" value="GAA3947524.1"/>
    <property type="molecule type" value="Genomic_DNA"/>
</dbReference>
<name>A0ABP7NHV9_9ACTN</name>
<keyword evidence="10" id="KW-1185">Reference proteome</keyword>
<keyword evidence="4 8" id="KW-0812">Transmembrane</keyword>
<evidence type="ECO:0000256" key="3">
    <source>
        <dbReference type="ARBA" id="ARBA00022679"/>
    </source>
</evidence>
<evidence type="ECO:0000256" key="7">
    <source>
        <dbReference type="ARBA" id="ARBA00024033"/>
    </source>
</evidence>
<sequence length="435" mass="46893">MKVPVGEGAGGGIERSTPWLIAFGVLGALAVWAQHAIIPLTQPHWGLFDYQFDLDVYRAGAQAVLDGHDLYRVKLLGQMDFTYAPISIPFLIPFALMSAGVAHILWSIGVLAAVYGVIVLSFRSLGHQLTWRLHLIAVFLMVISTLLEPIRTTIWFGQINVFLMLLILWDLLRGPQSRLRGAGAGLAAGIKLTPLLFAVYLVAIRQWRAAAAVVGTFAATVAVGFAMMPRASWDYWTGTLFDSDRVASPQTAGNQSIRGALANLGHTDHPSTLAWLGLAAVVTLLGLGAAVLAHRNGADLLALTLVGMTSCAVSPVAWGHHWVWLLPLAVVAIHLVTTLPSVLGRGLTAAALLGGFAFAVAWRHHLAYPIWYVNQAVDEAYLTGMFFKGIGHWYRFFTVQPYNVILVVVSVAVIVVYGLGVGRSTPPADAVTARR</sequence>
<feature type="transmembrane region" description="Helical" evidence="8">
    <location>
        <begin position="209"/>
        <end position="228"/>
    </location>
</feature>
<comment type="subcellular location">
    <subcellularLocation>
        <location evidence="1">Cell membrane</location>
        <topology evidence="1">Multi-pass membrane protein</topology>
    </subcellularLocation>
</comment>
<keyword evidence="3" id="KW-0808">Transferase</keyword>
<evidence type="ECO:0000256" key="8">
    <source>
        <dbReference type="SAM" id="Phobius"/>
    </source>
</evidence>
<proteinExistence type="inferred from homology"/>
<protein>
    <recommendedName>
        <fullName evidence="11">DUF2029 domain-containing protein</fullName>
    </recommendedName>
</protein>
<evidence type="ECO:0000256" key="2">
    <source>
        <dbReference type="ARBA" id="ARBA00022475"/>
    </source>
</evidence>
<organism evidence="9 10">
    <name type="scientific">Gordonia caeni</name>
    <dbReference type="NCBI Taxonomy" id="1007097"/>
    <lineage>
        <taxon>Bacteria</taxon>
        <taxon>Bacillati</taxon>
        <taxon>Actinomycetota</taxon>
        <taxon>Actinomycetes</taxon>
        <taxon>Mycobacteriales</taxon>
        <taxon>Gordoniaceae</taxon>
        <taxon>Gordonia</taxon>
    </lineage>
</organism>
<evidence type="ECO:0008006" key="11">
    <source>
        <dbReference type="Google" id="ProtNLM"/>
    </source>
</evidence>
<comment type="caution">
    <text evidence="9">The sequence shown here is derived from an EMBL/GenBank/DDBJ whole genome shotgun (WGS) entry which is preliminary data.</text>
</comment>
<keyword evidence="6 8" id="KW-0472">Membrane</keyword>
<dbReference type="Proteomes" id="UP001418444">
    <property type="component" value="Unassembled WGS sequence"/>
</dbReference>
<dbReference type="Pfam" id="PF09594">
    <property type="entry name" value="GT87"/>
    <property type="match status" value="1"/>
</dbReference>
<feature type="transmembrane region" description="Helical" evidence="8">
    <location>
        <begin position="81"/>
        <end position="97"/>
    </location>
</feature>
<evidence type="ECO:0000313" key="9">
    <source>
        <dbReference type="EMBL" id="GAA3947524.1"/>
    </source>
</evidence>
<feature type="transmembrane region" description="Helical" evidence="8">
    <location>
        <begin position="324"/>
        <end position="343"/>
    </location>
</feature>
<feature type="transmembrane region" description="Helical" evidence="8">
    <location>
        <begin position="20"/>
        <end position="38"/>
    </location>
</feature>
<dbReference type="InterPro" id="IPR018584">
    <property type="entry name" value="GT87"/>
</dbReference>
<keyword evidence="2" id="KW-1003">Cell membrane</keyword>
<accession>A0ABP7NHV9</accession>
<feature type="transmembrane region" description="Helical" evidence="8">
    <location>
        <begin position="129"/>
        <end position="147"/>
    </location>
</feature>
<reference evidence="10" key="1">
    <citation type="journal article" date="2019" name="Int. J. Syst. Evol. Microbiol.">
        <title>The Global Catalogue of Microorganisms (GCM) 10K type strain sequencing project: providing services to taxonomists for standard genome sequencing and annotation.</title>
        <authorList>
            <consortium name="The Broad Institute Genomics Platform"/>
            <consortium name="The Broad Institute Genome Sequencing Center for Infectious Disease"/>
            <person name="Wu L."/>
            <person name="Ma J."/>
        </authorList>
    </citation>
    <scope>NUCLEOTIDE SEQUENCE [LARGE SCALE GENOMIC DNA]</scope>
    <source>
        <strain evidence="10">JCM 16923</strain>
    </source>
</reference>
<comment type="similarity">
    <text evidence="7">Belongs to the glycosyltransferase 87 family.</text>
</comment>
<evidence type="ECO:0000256" key="1">
    <source>
        <dbReference type="ARBA" id="ARBA00004651"/>
    </source>
</evidence>
<feature type="transmembrane region" description="Helical" evidence="8">
    <location>
        <begin position="300"/>
        <end position="318"/>
    </location>
</feature>
<evidence type="ECO:0000256" key="5">
    <source>
        <dbReference type="ARBA" id="ARBA00022989"/>
    </source>
</evidence>
<feature type="transmembrane region" description="Helical" evidence="8">
    <location>
        <begin position="350"/>
        <end position="373"/>
    </location>
</feature>
<evidence type="ECO:0000313" key="10">
    <source>
        <dbReference type="Proteomes" id="UP001418444"/>
    </source>
</evidence>
<feature type="transmembrane region" description="Helical" evidence="8">
    <location>
        <begin position="393"/>
        <end position="419"/>
    </location>
</feature>